<proteinExistence type="predicted"/>
<evidence type="ECO:0000256" key="1">
    <source>
        <dbReference type="ARBA" id="ARBA00000085"/>
    </source>
</evidence>
<evidence type="ECO:0000259" key="8">
    <source>
        <dbReference type="PROSITE" id="PS50110"/>
    </source>
</evidence>
<dbReference type="Gene3D" id="1.10.287.130">
    <property type="match status" value="1"/>
</dbReference>
<dbReference type="PANTHER" id="PTHR43547:SF2">
    <property type="entry name" value="HYBRID SIGNAL TRANSDUCTION HISTIDINE KINASE C"/>
    <property type="match status" value="1"/>
</dbReference>
<dbReference type="InterPro" id="IPR003661">
    <property type="entry name" value="HisK_dim/P_dom"/>
</dbReference>
<dbReference type="InterPro" id="IPR036890">
    <property type="entry name" value="HATPase_C_sf"/>
</dbReference>
<evidence type="ECO:0000259" key="7">
    <source>
        <dbReference type="PROSITE" id="PS50109"/>
    </source>
</evidence>
<dbReference type="InterPro" id="IPR003594">
    <property type="entry name" value="HATPase_dom"/>
</dbReference>
<dbReference type="RefSeq" id="WP_287457003.1">
    <property type="nucleotide sequence ID" value="NZ_CP130144.1"/>
</dbReference>
<evidence type="ECO:0000256" key="5">
    <source>
        <dbReference type="ARBA" id="ARBA00023012"/>
    </source>
</evidence>
<organism evidence="9">
    <name type="scientific">Leptolyngbya boryana CZ1</name>
    <dbReference type="NCBI Taxonomy" id="3060204"/>
    <lineage>
        <taxon>Bacteria</taxon>
        <taxon>Bacillati</taxon>
        <taxon>Cyanobacteriota</taxon>
        <taxon>Cyanophyceae</taxon>
        <taxon>Leptolyngbyales</taxon>
        <taxon>Leptolyngbyaceae</taxon>
        <taxon>Leptolyngbya group</taxon>
        <taxon>Leptolyngbya</taxon>
    </lineage>
</organism>
<evidence type="ECO:0000256" key="6">
    <source>
        <dbReference type="PROSITE-ProRule" id="PRU00169"/>
    </source>
</evidence>
<reference evidence="9" key="2">
    <citation type="submission" date="2023-07" db="EMBL/GenBank/DDBJ databases">
        <authorList>
            <person name="Bai X.-H."/>
            <person name="Wang H.-H."/>
            <person name="Wang J."/>
            <person name="Ma M.-Y."/>
            <person name="Hu H.-H."/>
            <person name="Song Z.-L."/>
            <person name="Ma H.-G."/>
            <person name="Fan Y."/>
            <person name="Du C.-Y."/>
            <person name="Xu J.-C."/>
        </authorList>
    </citation>
    <scope>NUCLEOTIDE SEQUENCE</scope>
    <source>
        <strain evidence="9">CZ1</strain>
    </source>
</reference>
<accession>A0AA96WPL2</accession>
<dbReference type="InterPro" id="IPR004358">
    <property type="entry name" value="Sig_transdc_His_kin-like_C"/>
</dbReference>
<dbReference type="EC" id="2.7.13.3" evidence="2"/>
<dbReference type="GO" id="GO:0000155">
    <property type="term" value="F:phosphorelay sensor kinase activity"/>
    <property type="evidence" value="ECO:0007669"/>
    <property type="project" value="InterPro"/>
</dbReference>
<dbReference type="PROSITE" id="PS50109">
    <property type="entry name" value="HIS_KIN"/>
    <property type="match status" value="1"/>
</dbReference>
<evidence type="ECO:0000256" key="3">
    <source>
        <dbReference type="ARBA" id="ARBA00022553"/>
    </source>
</evidence>
<dbReference type="EMBL" id="CP130144">
    <property type="protein sequence ID" value="WNZ43348.1"/>
    <property type="molecule type" value="Genomic_DNA"/>
</dbReference>
<keyword evidence="4" id="KW-0808">Transferase</keyword>
<dbReference type="SUPFAM" id="SSF52172">
    <property type="entry name" value="CheY-like"/>
    <property type="match status" value="1"/>
</dbReference>
<sequence length="363" mass="40833">MKKILVIEDEPQVRENIQEILTLSNFDAVTAPDGASGLQIAQHDMPDLIICDIMMPEMDGYHVLEGLRLYQATATIPLIFLTAKSDYSSLRQGMEGGANDYLTKPFEPDELLRVIHTQLDKQERVQQQTQAQLGELSQSITLSLPHELNTPLNGIIGMCELLIFDPETEPEETFEIAQAIKSSALRLHRLTQNFLLHAELELLKHHPAKLQSWQNCPPISAKPIISQVAYEKAHQVERIRDLGIEIREVKLAISEAHLRKLIEELIDNAFKFSPMGTPVWVRGDTDTDGFHLEVTDMGRGMTPEQIRNLRAYMQFDRRVHEQQGAGLGLTIARQLAEVYGGQLTIESTPGQRTCIHLILPNAG</sequence>
<keyword evidence="4" id="KW-0418">Kinase</keyword>
<dbReference type="Gene3D" id="3.40.50.2300">
    <property type="match status" value="1"/>
</dbReference>
<protein>
    <recommendedName>
        <fullName evidence="2">histidine kinase</fullName>
        <ecNumber evidence="2">2.7.13.3</ecNumber>
    </recommendedName>
</protein>
<dbReference type="InterPro" id="IPR011006">
    <property type="entry name" value="CheY-like_superfamily"/>
</dbReference>
<dbReference type="SUPFAM" id="SSF47384">
    <property type="entry name" value="Homodimeric domain of signal transducing histidine kinase"/>
    <property type="match status" value="1"/>
</dbReference>
<gene>
    <name evidence="9" type="ORF">Q2T42_15950</name>
</gene>
<dbReference type="SMART" id="SM00448">
    <property type="entry name" value="REC"/>
    <property type="match status" value="1"/>
</dbReference>
<dbReference type="PROSITE" id="PS50110">
    <property type="entry name" value="RESPONSE_REGULATORY"/>
    <property type="match status" value="1"/>
</dbReference>
<evidence type="ECO:0000313" key="9">
    <source>
        <dbReference type="EMBL" id="WNZ43348.1"/>
    </source>
</evidence>
<dbReference type="InterPro" id="IPR005467">
    <property type="entry name" value="His_kinase_dom"/>
</dbReference>
<dbReference type="PANTHER" id="PTHR43547">
    <property type="entry name" value="TWO-COMPONENT HISTIDINE KINASE"/>
    <property type="match status" value="1"/>
</dbReference>
<feature type="modified residue" description="4-aspartylphosphate" evidence="6">
    <location>
        <position position="52"/>
    </location>
</feature>
<dbReference type="Pfam" id="PF02518">
    <property type="entry name" value="HATPase_c"/>
    <property type="match status" value="1"/>
</dbReference>
<dbReference type="InterPro" id="IPR036097">
    <property type="entry name" value="HisK_dim/P_sf"/>
</dbReference>
<dbReference type="Gene3D" id="3.30.565.10">
    <property type="entry name" value="Histidine kinase-like ATPase, C-terminal domain"/>
    <property type="match status" value="1"/>
</dbReference>
<dbReference type="Pfam" id="PF00512">
    <property type="entry name" value="HisKA"/>
    <property type="match status" value="1"/>
</dbReference>
<dbReference type="AlphaFoldDB" id="A0AA96WPL2"/>
<comment type="catalytic activity">
    <reaction evidence="1">
        <text>ATP + protein L-histidine = ADP + protein N-phospho-L-histidine.</text>
        <dbReference type="EC" id="2.7.13.3"/>
    </reaction>
</comment>
<dbReference type="PRINTS" id="PR00344">
    <property type="entry name" value="BCTRLSENSOR"/>
</dbReference>
<keyword evidence="5" id="KW-0902">Two-component regulatory system</keyword>
<feature type="domain" description="Histidine kinase" evidence="7">
    <location>
        <begin position="143"/>
        <end position="363"/>
    </location>
</feature>
<evidence type="ECO:0000256" key="2">
    <source>
        <dbReference type="ARBA" id="ARBA00012438"/>
    </source>
</evidence>
<dbReference type="CDD" id="cd00082">
    <property type="entry name" value="HisKA"/>
    <property type="match status" value="1"/>
</dbReference>
<dbReference type="InterPro" id="IPR001789">
    <property type="entry name" value="Sig_transdc_resp-reg_receiver"/>
</dbReference>
<dbReference type="Pfam" id="PF00072">
    <property type="entry name" value="Response_reg"/>
    <property type="match status" value="1"/>
</dbReference>
<keyword evidence="3 6" id="KW-0597">Phosphoprotein</keyword>
<dbReference type="SMART" id="SM00387">
    <property type="entry name" value="HATPase_c"/>
    <property type="match status" value="1"/>
</dbReference>
<evidence type="ECO:0000256" key="4">
    <source>
        <dbReference type="ARBA" id="ARBA00022777"/>
    </source>
</evidence>
<dbReference type="SUPFAM" id="SSF55874">
    <property type="entry name" value="ATPase domain of HSP90 chaperone/DNA topoisomerase II/histidine kinase"/>
    <property type="match status" value="1"/>
</dbReference>
<dbReference type="CDD" id="cd17574">
    <property type="entry name" value="REC_OmpR"/>
    <property type="match status" value="1"/>
</dbReference>
<feature type="domain" description="Response regulatory" evidence="8">
    <location>
        <begin position="3"/>
        <end position="119"/>
    </location>
</feature>
<reference evidence="9" key="1">
    <citation type="journal article" date="2023" name="Plants (Basel)">
        <title>Genomic Analysis of Leptolyngbya boryana CZ1 Reveals Efficient Carbon Fixation Modules.</title>
        <authorList>
            <person name="Bai X."/>
            <person name="Wang H."/>
            <person name="Cheng W."/>
            <person name="Wang J."/>
            <person name="Ma M."/>
            <person name="Hu H."/>
            <person name="Song Z."/>
            <person name="Ma H."/>
            <person name="Fan Y."/>
            <person name="Du C."/>
            <person name="Xu J."/>
        </authorList>
    </citation>
    <scope>NUCLEOTIDE SEQUENCE</scope>
    <source>
        <strain evidence="9">CZ1</strain>
    </source>
</reference>
<name>A0AA96WPL2_LEPBY</name>
<dbReference type="SMART" id="SM00388">
    <property type="entry name" value="HisKA"/>
    <property type="match status" value="1"/>
</dbReference>